<evidence type="ECO:0000313" key="2">
    <source>
        <dbReference type="EMBL" id="OCT45116.1"/>
    </source>
</evidence>
<evidence type="ECO:0000259" key="1">
    <source>
        <dbReference type="Pfam" id="PF14420"/>
    </source>
</evidence>
<dbReference type="Pfam" id="PF14420">
    <property type="entry name" value="Clr5"/>
    <property type="match status" value="1"/>
</dbReference>
<name>A0A1C1C9D5_9EURO</name>
<dbReference type="VEuPathDB" id="FungiDB:CLCR_05986"/>
<dbReference type="InterPro" id="IPR025676">
    <property type="entry name" value="Clr5_dom"/>
</dbReference>
<dbReference type="VEuPathDB" id="FungiDB:G647_07784"/>
<dbReference type="STRING" id="86049.A0A1C1C9D5"/>
<accession>A0A1C1C9D5</accession>
<dbReference type="PANTHER" id="PTHR38788">
    <property type="entry name" value="CLR5 DOMAIN-CONTAINING PROTEIN"/>
    <property type="match status" value="1"/>
</dbReference>
<proteinExistence type="predicted"/>
<protein>
    <recommendedName>
        <fullName evidence="1">Clr5 domain-containing protein</fullName>
    </recommendedName>
</protein>
<gene>
    <name evidence="2" type="ORF">CLCR_05986</name>
</gene>
<feature type="domain" description="Clr5" evidence="1">
    <location>
        <begin position="20"/>
        <end position="71"/>
    </location>
</feature>
<sequence length="376" mass="42990">MSSITLNPPIPRTRARAYSEDQWEQKKALFSRLYRDKGKSLGDVQAILAKEYDFHPTVAMLKTRIRKWGLDRKNKRPDMLYALRVVLERQALGKDTSFIIRDRVVTSDDIKRYFKRKGVLDLQALLRESPAADATTEVECHTPETVATFEIPEMNVQARAAPDLDGDRVTGGNLRATLDPGYVDSVVSSTQEMNHLDALLYHSRVYYDSVFQTSTWHDSFSRQSVGPLEDFHHLFLGGQAFLYLGFIPSAFYIFDLAFKQASLLLTQQHILFLPYFYSIIFPNRIHPGQEVLVQLFRFIMEKVQTHHSQMHCIHRSMSIINRLSVSDRGEASSRVFQAIFDRLRMPGSNDSKLLEIDPNTIYETLGYSAATGVSVS</sequence>
<dbReference type="Proteomes" id="UP000094526">
    <property type="component" value="Unassembled WGS sequence"/>
</dbReference>
<comment type="caution">
    <text evidence="2">The sequence shown here is derived from an EMBL/GenBank/DDBJ whole genome shotgun (WGS) entry which is preliminary data.</text>
</comment>
<organism evidence="2 3">
    <name type="scientific">Cladophialophora carrionii</name>
    <dbReference type="NCBI Taxonomy" id="86049"/>
    <lineage>
        <taxon>Eukaryota</taxon>
        <taxon>Fungi</taxon>
        <taxon>Dikarya</taxon>
        <taxon>Ascomycota</taxon>
        <taxon>Pezizomycotina</taxon>
        <taxon>Eurotiomycetes</taxon>
        <taxon>Chaetothyriomycetidae</taxon>
        <taxon>Chaetothyriales</taxon>
        <taxon>Herpotrichiellaceae</taxon>
        <taxon>Cladophialophora</taxon>
    </lineage>
</organism>
<dbReference type="PANTHER" id="PTHR38788:SF3">
    <property type="entry name" value="CLR5 DOMAIN-CONTAINING PROTEIN"/>
    <property type="match status" value="1"/>
</dbReference>
<dbReference type="AlphaFoldDB" id="A0A1C1C9D5"/>
<evidence type="ECO:0000313" key="3">
    <source>
        <dbReference type="Proteomes" id="UP000094526"/>
    </source>
</evidence>
<dbReference type="OrthoDB" id="5308957at2759"/>
<dbReference type="EMBL" id="LGRB01000020">
    <property type="protein sequence ID" value="OCT45116.1"/>
    <property type="molecule type" value="Genomic_DNA"/>
</dbReference>
<reference evidence="3" key="1">
    <citation type="submission" date="2015-07" db="EMBL/GenBank/DDBJ databases">
        <authorList>
            <person name="Teixeira M.M."/>
            <person name="Souza R.C."/>
            <person name="Almeida L.G."/>
            <person name="Vicente V.A."/>
            <person name="de Hoog S."/>
            <person name="Bocca A.L."/>
            <person name="de Almeida S.R."/>
            <person name="Vasconcelos A.T."/>
            <person name="Felipe M.S."/>
        </authorList>
    </citation>
    <scope>NUCLEOTIDE SEQUENCE [LARGE SCALE GENOMIC DNA]</scope>
    <source>
        <strain evidence="3">KSF</strain>
    </source>
</reference>
<keyword evidence="3" id="KW-1185">Reference proteome</keyword>